<accession>A0AAQ4DFY1</accession>
<dbReference type="AlphaFoldDB" id="A0AAQ4DFY1"/>
<comment type="caution">
    <text evidence="1">The sequence shown here is derived from an EMBL/GenBank/DDBJ whole genome shotgun (WGS) entry which is preliminary data.</text>
</comment>
<dbReference type="Proteomes" id="UP001321473">
    <property type="component" value="Unassembled WGS sequence"/>
</dbReference>
<name>A0AAQ4DFY1_AMBAM</name>
<sequence>MCSASRKKWTTETRAPFRPIALLRRCDFDNLYKSHAACKYLILLLSQSALEATEQWCAVKLSWVAVL</sequence>
<keyword evidence="2" id="KW-1185">Reference proteome</keyword>
<evidence type="ECO:0000313" key="1">
    <source>
        <dbReference type="EMBL" id="KAK8761371.1"/>
    </source>
</evidence>
<gene>
    <name evidence="1" type="ORF">V5799_027363</name>
</gene>
<reference evidence="1 2" key="1">
    <citation type="journal article" date="2023" name="Arcadia Sci">
        <title>De novo assembly of a long-read Amblyomma americanum tick genome.</title>
        <authorList>
            <person name="Chou S."/>
            <person name="Poskanzer K.E."/>
            <person name="Rollins M."/>
            <person name="Thuy-Boun P.S."/>
        </authorList>
    </citation>
    <scope>NUCLEOTIDE SEQUENCE [LARGE SCALE GENOMIC DNA]</scope>
    <source>
        <strain evidence="1">F_SG_1</strain>
        <tissue evidence="1">Salivary glands</tissue>
    </source>
</reference>
<organism evidence="1 2">
    <name type="scientific">Amblyomma americanum</name>
    <name type="common">Lone star tick</name>
    <dbReference type="NCBI Taxonomy" id="6943"/>
    <lineage>
        <taxon>Eukaryota</taxon>
        <taxon>Metazoa</taxon>
        <taxon>Ecdysozoa</taxon>
        <taxon>Arthropoda</taxon>
        <taxon>Chelicerata</taxon>
        <taxon>Arachnida</taxon>
        <taxon>Acari</taxon>
        <taxon>Parasitiformes</taxon>
        <taxon>Ixodida</taxon>
        <taxon>Ixodoidea</taxon>
        <taxon>Ixodidae</taxon>
        <taxon>Amblyomminae</taxon>
        <taxon>Amblyomma</taxon>
    </lineage>
</organism>
<dbReference type="EMBL" id="JARKHS020031239">
    <property type="protein sequence ID" value="KAK8761371.1"/>
    <property type="molecule type" value="Genomic_DNA"/>
</dbReference>
<protein>
    <submittedName>
        <fullName evidence="1">Uncharacterized protein</fullName>
    </submittedName>
</protein>
<evidence type="ECO:0000313" key="2">
    <source>
        <dbReference type="Proteomes" id="UP001321473"/>
    </source>
</evidence>
<proteinExistence type="predicted"/>